<reference evidence="2 3" key="1">
    <citation type="journal article" name="Sci. Rep.">
        <title>Genome-scale phylogenetic analyses confirm Olpidium as the closest living zoosporic fungus to the non-flagellated, terrestrial fungi.</title>
        <authorList>
            <person name="Chang Y."/>
            <person name="Rochon D."/>
            <person name="Sekimoto S."/>
            <person name="Wang Y."/>
            <person name="Chovatia M."/>
            <person name="Sandor L."/>
            <person name="Salamov A."/>
            <person name="Grigoriev I.V."/>
            <person name="Stajich J.E."/>
            <person name="Spatafora J.W."/>
        </authorList>
    </citation>
    <scope>NUCLEOTIDE SEQUENCE [LARGE SCALE GENOMIC DNA]</scope>
    <source>
        <strain evidence="2">S191</strain>
    </source>
</reference>
<dbReference type="EMBL" id="JAEFCI010010924">
    <property type="protein sequence ID" value="KAG5456926.1"/>
    <property type="molecule type" value="Genomic_DNA"/>
</dbReference>
<evidence type="ECO:0000313" key="2">
    <source>
        <dbReference type="EMBL" id="KAG5456926.1"/>
    </source>
</evidence>
<accession>A0A8H7ZP57</accession>
<feature type="region of interest" description="Disordered" evidence="1">
    <location>
        <begin position="37"/>
        <end position="129"/>
    </location>
</feature>
<proteinExistence type="predicted"/>
<evidence type="ECO:0000313" key="3">
    <source>
        <dbReference type="Proteomes" id="UP000673691"/>
    </source>
</evidence>
<feature type="region of interest" description="Disordered" evidence="1">
    <location>
        <begin position="343"/>
        <end position="365"/>
    </location>
</feature>
<sequence length="752" mass="81631">EEKGGHEGGAARARGAGAREAAGAGLVCRCLIPVPGRAATAGPPIPGDDKAVRFLPQSRDADRAGAFRSETSLQAARSLDDVEARSGRPRVDGENSKCSESYEPLVASADSLQPGDEGPGVAGAEQQDAGVKCPARFRTGGCRHRRVSAFWVWKLTRLACRRYPLLPLRPFFFFVTQRVADSVRSLADHCVQTLDRLLSSLLTEFTESPSAPAAAPAVSGQPRSSGDQAALSTTGGSAAHCASVLASDDAGEARQLVSSIYAKADRLAEGKLRQSQTGNPERLLPLPGAPVEKYLVAIQEHLDACAMAEPADKYTLASALAALVNGLYQILDGARASAQVAEKGAHTANAQRRRSSAERISKISETSGRGVTWSLQKQMADLQGKKGRSEGDVVTELEDARIQPLWLEVERLMQLVVRIFRESDIADKGTPPSRAREPSSSSAAVGSGVQRTGDSASLPDYGEVYQEGHRHLAGDREAAVCRDASPHRKNEHDEKLAFLRHLEADRVLCAIDRLQEVTPRLNDQRVVLSDRQERALAAATLSKAVIRLSQGKLEEQRAEMSASGRRKSDLDSIFDRITLSAKRGLDDQRVCLSANQERNMELARLTGSLDKAAKSRMDNQEWLNPTQRRISDMTLLSKQLQDTYKPSMEIDQRFAMSATKERDMFVANLVGKMAGRRFGGQDADSPASRRARSFHKLEITLDRMWPGMDEQKFERREHAPCPTSAPPYMEGRETKPLAVTAATVPAGTAAKC</sequence>
<feature type="non-terminal residue" evidence="2">
    <location>
        <position position="1"/>
    </location>
</feature>
<feature type="compositionally biased region" description="Polar residues" evidence="1">
    <location>
        <begin position="221"/>
        <end position="233"/>
    </location>
</feature>
<evidence type="ECO:0000256" key="1">
    <source>
        <dbReference type="SAM" id="MobiDB-lite"/>
    </source>
</evidence>
<organism evidence="2 3">
    <name type="scientific">Olpidium bornovanus</name>
    <dbReference type="NCBI Taxonomy" id="278681"/>
    <lineage>
        <taxon>Eukaryota</taxon>
        <taxon>Fungi</taxon>
        <taxon>Fungi incertae sedis</taxon>
        <taxon>Olpidiomycota</taxon>
        <taxon>Olpidiomycotina</taxon>
        <taxon>Olpidiomycetes</taxon>
        <taxon>Olpidiales</taxon>
        <taxon>Olpidiaceae</taxon>
        <taxon>Olpidium</taxon>
    </lineage>
</organism>
<comment type="caution">
    <text evidence="2">The sequence shown here is derived from an EMBL/GenBank/DDBJ whole genome shotgun (WGS) entry which is preliminary data.</text>
</comment>
<dbReference type="AlphaFoldDB" id="A0A8H7ZP57"/>
<protein>
    <submittedName>
        <fullName evidence="2">Uncharacterized protein</fullName>
    </submittedName>
</protein>
<feature type="region of interest" description="Disordered" evidence="1">
    <location>
        <begin position="211"/>
        <end position="233"/>
    </location>
</feature>
<feature type="region of interest" description="Disordered" evidence="1">
    <location>
        <begin position="426"/>
        <end position="461"/>
    </location>
</feature>
<keyword evidence="3" id="KW-1185">Reference proteome</keyword>
<feature type="compositionally biased region" description="Basic and acidic residues" evidence="1">
    <location>
        <begin position="78"/>
        <end position="97"/>
    </location>
</feature>
<gene>
    <name evidence="2" type="ORF">BJ554DRAFT_3194</name>
</gene>
<dbReference type="Proteomes" id="UP000673691">
    <property type="component" value="Unassembled WGS sequence"/>
</dbReference>
<name>A0A8H7ZP57_9FUNG</name>
<dbReference type="OrthoDB" id="66510at2759"/>
<feature type="compositionally biased region" description="Low complexity" evidence="1">
    <location>
        <begin position="438"/>
        <end position="449"/>
    </location>
</feature>